<dbReference type="InterPro" id="IPR032710">
    <property type="entry name" value="NTF2-like_dom_sf"/>
</dbReference>
<comment type="caution">
    <text evidence="3">The sequence shown here is derived from an EMBL/GenBank/DDBJ whole genome shotgun (WGS) entry which is preliminary data.</text>
</comment>
<name>A0A9X2NM70_9PSEU</name>
<dbReference type="SUPFAM" id="SSF54427">
    <property type="entry name" value="NTF2-like"/>
    <property type="match status" value="2"/>
</dbReference>
<feature type="domain" description="SnoaL-like" evidence="1">
    <location>
        <begin position="152"/>
        <end position="264"/>
    </location>
</feature>
<organism evidence="3 4">
    <name type="scientific">Amycolatopsis iheyensis</name>
    <dbReference type="NCBI Taxonomy" id="2945988"/>
    <lineage>
        <taxon>Bacteria</taxon>
        <taxon>Bacillati</taxon>
        <taxon>Actinomycetota</taxon>
        <taxon>Actinomycetes</taxon>
        <taxon>Pseudonocardiales</taxon>
        <taxon>Pseudonocardiaceae</taxon>
        <taxon>Amycolatopsis</taxon>
    </lineage>
</organism>
<dbReference type="Pfam" id="PF13577">
    <property type="entry name" value="SnoaL_4"/>
    <property type="match status" value="1"/>
</dbReference>
<dbReference type="Pfam" id="PF12680">
    <property type="entry name" value="SnoaL_2"/>
    <property type="match status" value="1"/>
</dbReference>
<accession>A0A9X2NM70</accession>
<sequence length="279" mass="30265">MNATDRLDVIEACDRFGWYADRRDWAAMTDLLADEVCLDYRALHGGDAATVTGAAAVAGWTTEFAAFRTTQHLIGNHVVALEGDTATCDAQVQATHVPAHGGPPWVLGGHYRMRLRRAGAGWRIAAVTFTPDWQTGVVPSAGEAGSTRATAQAWFDRVCDGAVAEAADLLGDDVEWVNFVGVPGHHDCMPWIGTYHGPAAVLASFEAFTSVCDVRHKELRRLVVDGDQAVGVVHEKGVARGTGVAFEIEYVETLTVRDGRIVRWKSYTDPCSIIRALRF</sequence>
<evidence type="ECO:0000259" key="1">
    <source>
        <dbReference type="Pfam" id="PF12680"/>
    </source>
</evidence>
<dbReference type="PANTHER" id="PTHR41252">
    <property type="entry name" value="BLR2505 PROTEIN"/>
    <property type="match status" value="1"/>
</dbReference>
<dbReference type="EMBL" id="JAMXQV010000019">
    <property type="protein sequence ID" value="MCR6487380.1"/>
    <property type="molecule type" value="Genomic_DNA"/>
</dbReference>
<reference evidence="3" key="1">
    <citation type="submission" date="2022-06" db="EMBL/GenBank/DDBJ databases">
        <title>Amycolatopsis iheyaensis sp. nov., a new species of the genus Amycolatopsis isolated from soil in Iheya island, Japan.</title>
        <authorList>
            <person name="Ngamcharungchit C."/>
            <person name="Kanto H."/>
            <person name="Take A."/>
            <person name="Intra B."/>
            <person name="Matsumoto A."/>
            <person name="Panbangred W."/>
            <person name="Inahashi Y."/>
        </authorList>
    </citation>
    <scope>NUCLEOTIDE SEQUENCE</scope>
    <source>
        <strain evidence="3">OK19-0408</strain>
    </source>
</reference>
<dbReference type="InterPro" id="IPR037401">
    <property type="entry name" value="SnoaL-like"/>
</dbReference>
<keyword evidence="4" id="KW-1185">Reference proteome</keyword>
<evidence type="ECO:0000259" key="2">
    <source>
        <dbReference type="Pfam" id="PF13577"/>
    </source>
</evidence>
<dbReference type="AlphaFoldDB" id="A0A9X2NM70"/>
<protein>
    <submittedName>
        <fullName evidence="3">Nuclear transport factor 2 family protein</fullName>
    </submittedName>
</protein>
<proteinExistence type="predicted"/>
<feature type="domain" description="SnoaL-like" evidence="2">
    <location>
        <begin position="3"/>
        <end position="127"/>
    </location>
</feature>
<evidence type="ECO:0000313" key="4">
    <source>
        <dbReference type="Proteomes" id="UP001144096"/>
    </source>
</evidence>
<evidence type="ECO:0000313" key="3">
    <source>
        <dbReference type="EMBL" id="MCR6487380.1"/>
    </source>
</evidence>
<dbReference type="PANTHER" id="PTHR41252:SF1">
    <property type="entry name" value="BLR2505 PROTEIN"/>
    <property type="match status" value="1"/>
</dbReference>
<dbReference type="Gene3D" id="3.10.450.50">
    <property type="match status" value="2"/>
</dbReference>
<dbReference type="Proteomes" id="UP001144096">
    <property type="component" value="Unassembled WGS sequence"/>
</dbReference>
<dbReference type="RefSeq" id="WP_257923946.1">
    <property type="nucleotide sequence ID" value="NZ_JAMXQV010000019.1"/>
</dbReference>
<gene>
    <name evidence="3" type="ORF">M8542_31575</name>
</gene>